<comment type="pathway">
    <text evidence="9">Sulfur metabolism; glutathione metabolism.</text>
</comment>
<comment type="similarity">
    <text evidence="3 9">Belongs to the gamma-glutamyltransferase family.</text>
</comment>
<comment type="catalytic activity">
    <reaction evidence="2 9">
        <text>glutathione + H2O = L-cysteinylglycine + L-glutamate</text>
        <dbReference type="Rhea" id="RHEA:28807"/>
        <dbReference type="ChEBI" id="CHEBI:15377"/>
        <dbReference type="ChEBI" id="CHEBI:29985"/>
        <dbReference type="ChEBI" id="CHEBI:57925"/>
        <dbReference type="ChEBI" id="CHEBI:61694"/>
        <dbReference type="EC" id="3.4.19.13"/>
    </reaction>
</comment>
<organism evidence="12 13">
    <name type="scientific">Cellulomonas humilata</name>
    <dbReference type="NCBI Taxonomy" id="144055"/>
    <lineage>
        <taxon>Bacteria</taxon>
        <taxon>Bacillati</taxon>
        <taxon>Actinomycetota</taxon>
        <taxon>Actinomycetes</taxon>
        <taxon>Micrococcales</taxon>
        <taxon>Cellulomonadaceae</taxon>
        <taxon>Cellulomonas</taxon>
    </lineage>
</organism>
<comment type="catalytic activity">
    <reaction evidence="1 9">
        <text>an S-substituted glutathione + H2O = an S-substituted L-cysteinylglycine + L-glutamate</text>
        <dbReference type="Rhea" id="RHEA:59468"/>
        <dbReference type="ChEBI" id="CHEBI:15377"/>
        <dbReference type="ChEBI" id="CHEBI:29985"/>
        <dbReference type="ChEBI" id="CHEBI:90779"/>
        <dbReference type="ChEBI" id="CHEBI:143103"/>
        <dbReference type="EC" id="3.4.19.13"/>
    </reaction>
</comment>
<keyword evidence="5 9" id="KW-0378">Hydrolase</keyword>
<evidence type="ECO:0000256" key="4">
    <source>
        <dbReference type="ARBA" id="ARBA00022679"/>
    </source>
</evidence>
<dbReference type="Gene3D" id="1.10.246.130">
    <property type="match status" value="1"/>
</dbReference>
<feature type="chain" id="PRO_5046395444" description="Glutathione hydrolase proenzyme" evidence="11">
    <location>
        <begin position="31"/>
        <end position="594"/>
    </location>
</feature>
<evidence type="ECO:0000256" key="6">
    <source>
        <dbReference type="ARBA" id="ARBA00023145"/>
    </source>
</evidence>
<dbReference type="InterPro" id="IPR043137">
    <property type="entry name" value="GGT_ssub_C"/>
</dbReference>
<evidence type="ECO:0000256" key="9">
    <source>
        <dbReference type="RuleBase" id="RU368036"/>
    </source>
</evidence>
<sequence>MRSSRPTGSLVALVAAVALALGVGVAPASAHPPHPGQGDKVPVATGTGGAVTTVDADATRVGLDVLRRGGNAVDAAVAAAATLGVTEPFSSGIGGGGFFVYYEAATGQVHTIDGRETAPMAMQSNAFVENGVPIPFADAVTSGLSVGVPGTPRTWATALDQWGSIDLRTALRGATDVARRGFVVDQTFVDQTTANVARFSAFRSSSDLFLRRGAPPAVGSVFRNRDLADTYDLLARKGVDALYTGRLAQEIVRTVQDPPVGRRSTLVVRPGLLELGDLASYQSPLRAPTLVSYRGLDVYGMAPPSSGGSTVGEALNILEASDLGDPTQTLHHYLEASALAFADRNRYVGDPAFVDVPLEQLLSDGFAAERACLINPTAALTKPVAPGVPDGDYASCATAAAGTEGTDGQSTTHLTTADRWGNVVAYTLTIESLGGNGIVVPGRGFLLNNELTDFNFTDTQGGNDPNLPGPGKRPRSSMSPTIILADGAPFLALGSPGGSTIITTVLQVLVNRVDLGMDLPAAVAAPRATQRNTVAVQAEPGFDRAPLQALGHTFVDNPEIGAVTAIEFLDGGALLAVAEPVRRGGGSAAVVHDS</sequence>
<dbReference type="InterPro" id="IPR051792">
    <property type="entry name" value="GGT_bact"/>
</dbReference>
<dbReference type="Proteomes" id="UP001239626">
    <property type="component" value="Unassembled WGS sequence"/>
</dbReference>
<evidence type="ECO:0000256" key="1">
    <source>
        <dbReference type="ARBA" id="ARBA00001049"/>
    </source>
</evidence>
<gene>
    <name evidence="12" type="ORF">J2X26_003103</name>
</gene>
<dbReference type="SUPFAM" id="SSF56235">
    <property type="entry name" value="N-terminal nucleophile aminohydrolases (Ntn hydrolases)"/>
    <property type="match status" value="1"/>
</dbReference>
<feature type="signal peptide" evidence="11">
    <location>
        <begin position="1"/>
        <end position="30"/>
    </location>
</feature>
<dbReference type="EC" id="2.3.2.2" evidence="9"/>
<dbReference type="InterPro" id="IPR043138">
    <property type="entry name" value="GGT_lsub"/>
</dbReference>
<comment type="catalytic activity">
    <reaction evidence="8 9">
        <text>an N-terminal (5-L-glutamyl)-[peptide] + an alpha-amino acid = 5-L-glutamyl amino acid + an N-terminal L-alpha-aminoacyl-[peptide]</text>
        <dbReference type="Rhea" id="RHEA:23904"/>
        <dbReference type="Rhea" id="RHEA-COMP:9780"/>
        <dbReference type="Rhea" id="RHEA-COMP:9795"/>
        <dbReference type="ChEBI" id="CHEBI:77644"/>
        <dbReference type="ChEBI" id="CHEBI:78597"/>
        <dbReference type="ChEBI" id="CHEBI:78599"/>
        <dbReference type="ChEBI" id="CHEBI:78608"/>
        <dbReference type="EC" id="2.3.2.2"/>
    </reaction>
</comment>
<accession>A0ABU0EHN2</accession>
<evidence type="ECO:0000256" key="11">
    <source>
        <dbReference type="SAM" id="SignalP"/>
    </source>
</evidence>
<comment type="PTM">
    <text evidence="9">Cleaved by autocatalysis into a large and a small subunit.</text>
</comment>
<evidence type="ECO:0000256" key="2">
    <source>
        <dbReference type="ARBA" id="ARBA00001089"/>
    </source>
</evidence>
<dbReference type="EMBL" id="JAUSVB010000004">
    <property type="protein sequence ID" value="MDQ0374776.1"/>
    <property type="molecule type" value="Genomic_DNA"/>
</dbReference>
<evidence type="ECO:0000256" key="7">
    <source>
        <dbReference type="ARBA" id="ARBA00023315"/>
    </source>
</evidence>
<feature type="region of interest" description="Disordered" evidence="10">
    <location>
        <begin position="456"/>
        <end position="478"/>
    </location>
</feature>
<protein>
    <recommendedName>
        <fullName evidence="9">Glutathione hydrolase proenzyme</fullName>
        <ecNumber evidence="9">2.3.2.2</ecNumber>
        <ecNumber evidence="9">3.4.19.13</ecNumber>
    </recommendedName>
    <component>
        <recommendedName>
            <fullName evidence="9">Glutathione hydrolase large chain</fullName>
        </recommendedName>
    </component>
    <component>
        <recommendedName>
            <fullName evidence="9">Glutathione hydrolase small chain</fullName>
        </recommendedName>
    </component>
</protein>
<keyword evidence="6 9" id="KW-0865">Zymogen</keyword>
<proteinExistence type="inferred from homology"/>
<keyword evidence="11" id="KW-0732">Signal</keyword>
<name>A0ABU0EHN2_9CELL</name>
<reference evidence="12 13" key="1">
    <citation type="submission" date="2023-07" db="EMBL/GenBank/DDBJ databases">
        <title>Sorghum-associated microbial communities from plants grown in Nebraska, USA.</title>
        <authorList>
            <person name="Schachtman D."/>
        </authorList>
    </citation>
    <scope>NUCLEOTIDE SEQUENCE [LARGE SCALE GENOMIC DNA]</scope>
    <source>
        <strain evidence="12 13">BE332</strain>
    </source>
</reference>
<dbReference type="Gene3D" id="3.60.20.40">
    <property type="match status" value="1"/>
</dbReference>
<keyword evidence="13" id="KW-1185">Reference proteome</keyword>
<dbReference type="GO" id="GO:0103068">
    <property type="term" value="F:leukotriene C4 gamma-glutamyl transferase activity"/>
    <property type="evidence" value="ECO:0007669"/>
    <property type="project" value="UniProtKB-EC"/>
</dbReference>
<evidence type="ECO:0000256" key="3">
    <source>
        <dbReference type="ARBA" id="ARBA00009381"/>
    </source>
</evidence>
<evidence type="ECO:0000256" key="10">
    <source>
        <dbReference type="SAM" id="MobiDB-lite"/>
    </source>
</evidence>
<dbReference type="NCBIfam" id="TIGR00066">
    <property type="entry name" value="g_glut_trans"/>
    <property type="match status" value="1"/>
</dbReference>
<evidence type="ECO:0000313" key="13">
    <source>
        <dbReference type="Proteomes" id="UP001239626"/>
    </source>
</evidence>
<comment type="caution">
    <text evidence="12">The sequence shown here is derived from an EMBL/GenBank/DDBJ whole genome shotgun (WGS) entry which is preliminary data.</text>
</comment>
<keyword evidence="4 9" id="KW-0808">Transferase</keyword>
<dbReference type="PRINTS" id="PR01210">
    <property type="entry name" value="GGTRANSPTASE"/>
</dbReference>
<dbReference type="PANTHER" id="PTHR43199:SF1">
    <property type="entry name" value="GLUTATHIONE HYDROLASE PROENZYME"/>
    <property type="match status" value="1"/>
</dbReference>
<dbReference type="RefSeq" id="WP_307493598.1">
    <property type="nucleotide sequence ID" value="NZ_JAUSVB010000004.1"/>
</dbReference>
<comment type="subunit">
    <text evidence="9">This enzyme consists of two polypeptide chains, which are synthesized in precursor form from a single polypeptide.</text>
</comment>
<dbReference type="InterPro" id="IPR029055">
    <property type="entry name" value="Ntn_hydrolases_N"/>
</dbReference>
<dbReference type="EC" id="3.4.19.13" evidence="9"/>
<dbReference type="GO" id="GO:0036374">
    <property type="term" value="F:glutathione hydrolase activity"/>
    <property type="evidence" value="ECO:0007669"/>
    <property type="project" value="UniProtKB-EC"/>
</dbReference>
<dbReference type="PANTHER" id="PTHR43199">
    <property type="entry name" value="GLUTATHIONE HYDROLASE"/>
    <property type="match status" value="1"/>
</dbReference>
<keyword evidence="7 9" id="KW-0012">Acyltransferase</keyword>
<evidence type="ECO:0000256" key="5">
    <source>
        <dbReference type="ARBA" id="ARBA00022801"/>
    </source>
</evidence>
<evidence type="ECO:0000313" key="12">
    <source>
        <dbReference type="EMBL" id="MDQ0374776.1"/>
    </source>
</evidence>
<dbReference type="InterPro" id="IPR000101">
    <property type="entry name" value="GGT_peptidase"/>
</dbReference>
<evidence type="ECO:0000256" key="8">
    <source>
        <dbReference type="ARBA" id="ARBA00047417"/>
    </source>
</evidence>
<dbReference type="Pfam" id="PF01019">
    <property type="entry name" value="G_glu_transpept"/>
    <property type="match status" value="1"/>
</dbReference>
<keyword evidence="9" id="KW-0317">Glutathione biosynthesis</keyword>